<dbReference type="VEuPathDB" id="FungiDB:FVEG_15617"/>
<dbReference type="RefSeq" id="XP_018750366.1">
    <property type="nucleotide sequence ID" value="XM_018904803.1"/>
</dbReference>
<evidence type="ECO:0000256" key="1">
    <source>
        <dbReference type="SAM" id="Phobius"/>
    </source>
</evidence>
<reference evidence="2 3" key="1">
    <citation type="journal article" date="2010" name="Nature">
        <title>Comparative genomics reveals mobile pathogenicity chromosomes in Fusarium.</title>
        <authorList>
            <person name="Ma L.J."/>
            <person name="van der Does H.C."/>
            <person name="Borkovich K.A."/>
            <person name="Coleman J.J."/>
            <person name="Daboussi M.J."/>
            <person name="Di Pietro A."/>
            <person name="Dufresne M."/>
            <person name="Freitag M."/>
            <person name="Grabherr M."/>
            <person name="Henrissat B."/>
            <person name="Houterman P.M."/>
            <person name="Kang S."/>
            <person name="Shim W.B."/>
            <person name="Woloshuk C."/>
            <person name="Xie X."/>
            <person name="Xu J.R."/>
            <person name="Antoniw J."/>
            <person name="Baker S.E."/>
            <person name="Bluhm B.H."/>
            <person name="Breakspear A."/>
            <person name="Brown D.W."/>
            <person name="Butchko R.A."/>
            <person name="Chapman S."/>
            <person name="Coulson R."/>
            <person name="Coutinho P.M."/>
            <person name="Danchin E.G."/>
            <person name="Diener A."/>
            <person name="Gale L.R."/>
            <person name="Gardiner D.M."/>
            <person name="Goff S."/>
            <person name="Hammond-Kosack K.E."/>
            <person name="Hilburn K."/>
            <person name="Hua-Van A."/>
            <person name="Jonkers W."/>
            <person name="Kazan K."/>
            <person name="Kodira C.D."/>
            <person name="Koehrsen M."/>
            <person name="Kumar L."/>
            <person name="Lee Y.H."/>
            <person name="Li L."/>
            <person name="Manners J.M."/>
            <person name="Miranda-Saavedra D."/>
            <person name="Mukherjee M."/>
            <person name="Park G."/>
            <person name="Park J."/>
            <person name="Park S.Y."/>
            <person name="Proctor R.H."/>
            <person name="Regev A."/>
            <person name="Ruiz-Roldan M.C."/>
            <person name="Sain D."/>
            <person name="Sakthikumar S."/>
            <person name="Sykes S."/>
            <person name="Schwartz D.C."/>
            <person name="Turgeon B.G."/>
            <person name="Wapinski I."/>
            <person name="Yoder O."/>
            <person name="Young S."/>
            <person name="Zeng Q."/>
            <person name="Zhou S."/>
            <person name="Galagan J."/>
            <person name="Cuomo C.A."/>
            <person name="Kistler H.C."/>
            <person name="Rep M."/>
        </authorList>
    </citation>
    <scope>NUCLEOTIDE SEQUENCE [LARGE SCALE GENOMIC DNA]</scope>
    <source>
        <strain evidence="3">M3125 / FGSC 7600</strain>
    </source>
</reference>
<proteinExistence type="predicted"/>
<accession>W7M9B9</accession>
<keyword evidence="1" id="KW-0812">Transmembrane</keyword>
<keyword evidence="3" id="KW-1185">Reference proteome</keyword>
<dbReference type="EMBL" id="DS022247">
    <property type="protein sequence ID" value="EWG44175.1"/>
    <property type="molecule type" value="Genomic_DNA"/>
</dbReference>
<dbReference type="KEGG" id="fvr:FVEG_15617"/>
<name>W7M9B9_GIBM7</name>
<protein>
    <submittedName>
        <fullName evidence="2">Uncharacterized protein</fullName>
    </submittedName>
</protein>
<evidence type="ECO:0000313" key="2">
    <source>
        <dbReference type="EMBL" id="EWG44175.1"/>
    </source>
</evidence>
<sequence length="114" mass="11911">MIVKAGQARIRHLKQASNGTRFKQAGDDVVVGAPPTTKVAPLSDRINDCTRAGAGTDTDGHKMMPRVAIAVGFFPLVSSLAVPCVVSCPKGGANLSRRYLFSGNWLTAAALACN</sequence>
<dbReference type="AlphaFoldDB" id="W7M9B9"/>
<dbReference type="Proteomes" id="UP000009096">
    <property type="component" value="Chromosome 3"/>
</dbReference>
<evidence type="ECO:0000313" key="3">
    <source>
        <dbReference type="Proteomes" id="UP000009096"/>
    </source>
</evidence>
<dbReference type="GeneID" id="30072493"/>
<keyword evidence="1" id="KW-0472">Membrane</keyword>
<gene>
    <name evidence="2" type="ORF">FVEG_15617</name>
</gene>
<keyword evidence="1" id="KW-1133">Transmembrane helix</keyword>
<feature type="transmembrane region" description="Helical" evidence="1">
    <location>
        <begin position="67"/>
        <end position="88"/>
    </location>
</feature>
<organism evidence="2 3">
    <name type="scientific">Gibberella moniliformis (strain M3125 / FGSC 7600)</name>
    <name type="common">Maize ear and stalk rot fungus</name>
    <name type="synonym">Fusarium verticillioides</name>
    <dbReference type="NCBI Taxonomy" id="334819"/>
    <lineage>
        <taxon>Eukaryota</taxon>
        <taxon>Fungi</taxon>
        <taxon>Dikarya</taxon>
        <taxon>Ascomycota</taxon>
        <taxon>Pezizomycotina</taxon>
        <taxon>Sordariomycetes</taxon>
        <taxon>Hypocreomycetidae</taxon>
        <taxon>Hypocreales</taxon>
        <taxon>Nectriaceae</taxon>
        <taxon>Fusarium</taxon>
        <taxon>Fusarium fujikuroi species complex</taxon>
    </lineage>
</organism>